<dbReference type="GO" id="GO:0005524">
    <property type="term" value="F:ATP binding"/>
    <property type="evidence" value="ECO:0007669"/>
    <property type="project" value="UniProtKB-KW"/>
</dbReference>
<feature type="compositionally biased region" description="Acidic residues" evidence="7">
    <location>
        <begin position="346"/>
        <end position="357"/>
    </location>
</feature>
<dbReference type="OrthoDB" id="289250at2759"/>
<dbReference type="PROSITE" id="PS00108">
    <property type="entry name" value="PROTEIN_KINASE_ST"/>
    <property type="match status" value="1"/>
</dbReference>
<evidence type="ECO:0000256" key="3">
    <source>
        <dbReference type="ARBA" id="ARBA00022679"/>
    </source>
</evidence>
<dbReference type="InterPro" id="IPR008271">
    <property type="entry name" value="Ser/Thr_kinase_AS"/>
</dbReference>
<feature type="domain" description="Protein kinase" evidence="8">
    <location>
        <begin position="257"/>
        <end position="640"/>
    </location>
</feature>
<feature type="region of interest" description="Disordered" evidence="7">
    <location>
        <begin position="195"/>
        <end position="242"/>
    </location>
</feature>
<keyword evidence="4" id="KW-0547">Nucleotide-binding</keyword>
<gene>
    <name evidence="9" type="ORF">SISNIDRAFT_447664</name>
</gene>
<protein>
    <submittedName>
        <fullName evidence="9">Kinase-like protein</fullName>
    </submittedName>
</protein>
<keyword evidence="3" id="KW-0808">Transferase</keyword>
<keyword evidence="2" id="KW-0723">Serine/threonine-protein kinase</keyword>
<dbReference type="AlphaFoldDB" id="A0A165ADP8"/>
<sequence length="703" mass="76788">MDSDLLDPTVTMIAFDRLPTPGPSKLSFISPPVSRASSLSGDDHRDTPDPSSSSSKTHSFFSNPFSSKPSVPNLRPPPRLVPTTPSNRSVSDSSPRAATDSFFSSANVSPRPTPPPSIHSHSRNSSEGDGTTPKPLLPPIARFFPSRGPTLPDPRRIPDDRVIDDLLSPPMPTSASPSSSARSFVSLEIDDASDFGGGALTTSSPTSATPSSPTFSSPKFTYSRSSASSSAPSSTSSSVDPSYILRPNAIIGSDVPLSLVRKLGDGAFSSVWLAVDIDHHLSPGILRNKRRLRSQSDARRKRDINLHGLRPSGRTKKEKDDTILLDEHDGEGGSLPHLIVSRESGEESESEDEDGEMEMDLGRLVAVKMMDRAMCDADDRTRISFVREVEVLRHISHPSIVSYLHSFTIPSHHCLVLEYLDGGELFDFLNLDENFHRLSEPILRRMWSELCRAVGWMHGVGLVHRDIKLENILLARSPFQNTHSPTPLLKLTDFGLSRFINPSQPLLTTRCGSESYAAPEIVTGQPYDGRQTDAWACGVVLYAMATRKLPFDEWGIGEGSREGRADRDGGGRGSPLGSESRRHYLLRIAKGEYTWPPPPPSGRPAGELASEGLKNVVARLLVRDPSKRARMIEIWDEEWMKAGQEGVLDPPSCVRARDRVRGTVDEGDEVMWDCESGNERLGGGCEGELVDGEIPIVARSEIS</sequence>
<evidence type="ECO:0000256" key="1">
    <source>
        <dbReference type="ARBA" id="ARBA00010791"/>
    </source>
</evidence>
<evidence type="ECO:0000313" key="9">
    <source>
        <dbReference type="EMBL" id="KZS98841.1"/>
    </source>
</evidence>
<dbReference type="Proteomes" id="UP000076722">
    <property type="component" value="Unassembled WGS sequence"/>
</dbReference>
<accession>A0A165ADP8</accession>
<keyword evidence="6" id="KW-0067">ATP-binding</keyword>
<feature type="compositionally biased region" description="Basic and acidic residues" evidence="7">
    <location>
        <begin position="294"/>
        <end position="305"/>
    </location>
</feature>
<organism evidence="9 10">
    <name type="scientific">Sistotremastrum niveocremeum HHB9708</name>
    <dbReference type="NCBI Taxonomy" id="1314777"/>
    <lineage>
        <taxon>Eukaryota</taxon>
        <taxon>Fungi</taxon>
        <taxon>Dikarya</taxon>
        <taxon>Basidiomycota</taxon>
        <taxon>Agaricomycotina</taxon>
        <taxon>Agaricomycetes</taxon>
        <taxon>Sistotremastrales</taxon>
        <taxon>Sistotremastraceae</taxon>
        <taxon>Sertulicium</taxon>
        <taxon>Sertulicium niveocremeum</taxon>
    </lineage>
</organism>
<feature type="compositionally biased region" description="Basic and acidic residues" evidence="7">
    <location>
        <begin position="153"/>
        <end position="164"/>
    </location>
</feature>
<feature type="compositionally biased region" description="Low complexity" evidence="7">
    <location>
        <begin position="49"/>
        <end position="73"/>
    </location>
</feature>
<proteinExistence type="inferred from homology"/>
<feature type="region of interest" description="Disordered" evidence="7">
    <location>
        <begin position="15"/>
        <end position="182"/>
    </location>
</feature>
<feature type="compositionally biased region" description="Low complexity" evidence="7">
    <location>
        <begin position="201"/>
        <end position="242"/>
    </location>
</feature>
<evidence type="ECO:0000313" key="10">
    <source>
        <dbReference type="Proteomes" id="UP000076722"/>
    </source>
</evidence>
<dbReference type="SUPFAM" id="SSF56112">
    <property type="entry name" value="Protein kinase-like (PK-like)"/>
    <property type="match status" value="1"/>
</dbReference>
<keyword evidence="10" id="KW-1185">Reference proteome</keyword>
<reference evidence="9 10" key="1">
    <citation type="journal article" date="2016" name="Mol. Biol. Evol.">
        <title>Comparative Genomics of Early-Diverging Mushroom-Forming Fungi Provides Insights into the Origins of Lignocellulose Decay Capabilities.</title>
        <authorList>
            <person name="Nagy L.G."/>
            <person name="Riley R."/>
            <person name="Tritt A."/>
            <person name="Adam C."/>
            <person name="Daum C."/>
            <person name="Floudas D."/>
            <person name="Sun H."/>
            <person name="Yadav J.S."/>
            <person name="Pangilinan J."/>
            <person name="Larsson K.H."/>
            <person name="Matsuura K."/>
            <person name="Barry K."/>
            <person name="Labutti K."/>
            <person name="Kuo R."/>
            <person name="Ohm R.A."/>
            <person name="Bhattacharya S.S."/>
            <person name="Shirouzu T."/>
            <person name="Yoshinaga Y."/>
            <person name="Martin F.M."/>
            <person name="Grigoriev I.V."/>
            <person name="Hibbett D.S."/>
        </authorList>
    </citation>
    <scope>NUCLEOTIDE SEQUENCE [LARGE SCALE GENOMIC DNA]</scope>
    <source>
        <strain evidence="9 10">HHB9708</strain>
    </source>
</reference>
<name>A0A165ADP8_9AGAM</name>
<feature type="region of interest" description="Disordered" evidence="7">
    <location>
        <begin position="292"/>
        <end position="357"/>
    </location>
</feature>
<evidence type="ECO:0000256" key="6">
    <source>
        <dbReference type="ARBA" id="ARBA00022840"/>
    </source>
</evidence>
<comment type="similarity">
    <text evidence="1">Belongs to the protein kinase superfamily. CAMK Ser/Thr protein kinase family. NIM1 subfamily.</text>
</comment>
<evidence type="ECO:0000256" key="7">
    <source>
        <dbReference type="SAM" id="MobiDB-lite"/>
    </source>
</evidence>
<dbReference type="GO" id="GO:0035556">
    <property type="term" value="P:intracellular signal transduction"/>
    <property type="evidence" value="ECO:0007669"/>
    <property type="project" value="TreeGrafter"/>
</dbReference>
<dbReference type="Gene3D" id="1.10.510.10">
    <property type="entry name" value="Transferase(Phosphotransferase) domain 1"/>
    <property type="match status" value="1"/>
</dbReference>
<dbReference type="EMBL" id="KV419394">
    <property type="protein sequence ID" value="KZS98841.1"/>
    <property type="molecule type" value="Genomic_DNA"/>
</dbReference>
<dbReference type="SMART" id="SM00220">
    <property type="entry name" value="S_TKc"/>
    <property type="match status" value="1"/>
</dbReference>
<evidence type="ECO:0000256" key="2">
    <source>
        <dbReference type="ARBA" id="ARBA00022527"/>
    </source>
</evidence>
<evidence type="ECO:0000256" key="4">
    <source>
        <dbReference type="ARBA" id="ARBA00022741"/>
    </source>
</evidence>
<feature type="compositionally biased region" description="Low complexity" evidence="7">
    <location>
        <begin position="165"/>
        <end position="182"/>
    </location>
</feature>
<feature type="compositionally biased region" description="Basic and acidic residues" evidence="7">
    <location>
        <begin position="315"/>
        <end position="331"/>
    </location>
</feature>
<dbReference type="InterPro" id="IPR011009">
    <property type="entry name" value="Kinase-like_dom_sf"/>
</dbReference>
<dbReference type="STRING" id="1314777.A0A165ADP8"/>
<evidence type="ECO:0000259" key="8">
    <source>
        <dbReference type="PROSITE" id="PS50011"/>
    </source>
</evidence>
<evidence type="ECO:0000256" key="5">
    <source>
        <dbReference type="ARBA" id="ARBA00022777"/>
    </source>
</evidence>
<feature type="compositionally biased region" description="Basic and acidic residues" evidence="7">
    <location>
        <begin position="559"/>
        <end position="570"/>
    </location>
</feature>
<feature type="region of interest" description="Disordered" evidence="7">
    <location>
        <begin position="555"/>
        <end position="578"/>
    </location>
</feature>
<dbReference type="PANTHER" id="PTHR24346">
    <property type="entry name" value="MAP/MICROTUBULE AFFINITY-REGULATING KINASE"/>
    <property type="match status" value="1"/>
</dbReference>
<dbReference type="PANTHER" id="PTHR24346:SF82">
    <property type="entry name" value="KP78A-RELATED"/>
    <property type="match status" value="1"/>
</dbReference>
<dbReference type="InterPro" id="IPR000719">
    <property type="entry name" value="Prot_kinase_dom"/>
</dbReference>
<dbReference type="GO" id="GO:0005737">
    <property type="term" value="C:cytoplasm"/>
    <property type="evidence" value="ECO:0007669"/>
    <property type="project" value="TreeGrafter"/>
</dbReference>
<dbReference type="Pfam" id="PF00069">
    <property type="entry name" value="Pkinase"/>
    <property type="match status" value="1"/>
</dbReference>
<keyword evidence="5 9" id="KW-0418">Kinase</keyword>
<feature type="compositionally biased region" description="Polar residues" evidence="7">
    <location>
        <begin position="88"/>
        <end position="110"/>
    </location>
</feature>
<dbReference type="PROSITE" id="PS50011">
    <property type="entry name" value="PROTEIN_KINASE_DOM"/>
    <property type="match status" value="1"/>
</dbReference>
<dbReference type="GO" id="GO:0004674">
    <property type="term" value="F:protein serine/threonine kinase activity"/>
    <property type="evidence" value="ECO:0007669"/>
    <property type="project" value="UniProtKB-KW"/>
</dbReference>